<accession>A0ABX7U6S9</accession>
<dbReference type="EMBL" id="CP071839">
    <property type="protein sequence ID" value="QTE03080.1"/>
    <property type="molecule type" value="Genomic_DNA"/>
</dbReference>
<sequence length="145" mass="15605">MSDLLATAAVIAPFVSAAAASMGDALVDSARTRLADGAVERGRQLLDRALHRGADEQPTEQDSDAVRAIEALSPDEREVLERVIGRWLSDGDDLSARSLERRIIEARPAGNQSHVATYGNNSPAFHKAEQVTFNYTTSDKDSVGK</sequence>
<evidence type="ECO:0000256" key="1">
    <source>
        <dbReference type="SAM" id="SignalP"/>
    </source>
</evidence>
<feature type="signal peptide" evidence="1">
    <location>
        <begin position="1"/>
        <end position="19"/>
    </location>
</feature>
<protein>
    <recommendedName>
        <fullName evidence="4">Secreted protein</fullName>
    </recommendedName>
</protein>
<dbReference type="RefSeq" id="WP_208036283.1">
    <property type="nucleotide sequence ID" value="NZ_CP071839.1"/>
</dbReference>
<organism evidence="2 3">
    <name type="scientific">Streptomyces cyanogenus</name>
    <dbReference type="NCBI Taxonomy" id="80860"/>
    <lineage>
        <taxon>Bacteria</taxon>
        <taxon>Bacillati</taxon>
        <taxon>Actinomycetota</taxon>
        <taxon>Actinomycetes</taxon>
        <taxon>Kitasatosporales</taxon>
        <taxon>Streptomycetaceae</taxon>
        <taxon>Streptomyces</taxon>
    </lineage>
</organism>
<keyword evidence="1" id="KW-0732">Signal</keyword>
<dbReference type="Proteomes" id="UP000663908">
    <property type="component" value="Chromosome"/>
</dbReference>
<evidence type="ECO:0000313" key="2">
    <source>
        <dbReference type="EMBL" id="QTE03080.1"/>
    </source>
</evidence>
<keyword evidence="3" id="KW-1185">Reference proteome</keyword>
<proteinExistence type="predicted"/>
<name>A0ABX7U6S9_STRCY</name>
<gene>
    <name evidence="2" type="ORF">S1361_37440</name>
</gene>
<reference evidence="2 3" key="1">
    <citation type="submission" date="2021-03" db="EMBL/GenBank/DDBJ databases">
        <title>Complete genome sequence of Streptomyces cyanogenus S136, producer of anticancer angucycline landomycin A.</title>
        <authorList>
            <person name="Hrab P."/>
            <person name="Ruckert C."/>
            <person name="Busche T."/>
            <person name="Ostash I."/>
            <person name="Kalinowski J."/>
            <person name="Fedorenko V."/>
            <person name="Yushchuk O."/>
            <person name="Ostash B."/>
        </authorList>
    </citation>
    <scope>NUCLEOTIDE SEQUENCE [LARGE SCALE GENOMIC DNA]</scope>
    <source>
        <strain evidence="2 3">S136</strain>
    </source>
</reference>
<evidence type="ECO:0000313" key="3">
    <source>
        <dbReference type="Proteomes" id="UP000663908"/>
    </source>
</evidence>
<evidence type="ECO:0008006" key="4">
    <source>
        <dbReference type="Google" id="ProtNLM"/>
    </source>
</evidence>
<feature type="chain" id="PRO_5045147996" description="Secreted protein" evidence="1">
    <location>
        <begin position="20"/>
        <end position="145"/>
    </location>
</feature>